<protein>
    <submittedName>
        <fullName evidence="3">Uncharacterized protein</fullName>
    </submittedName>
</protein>
<reference evidence="3 4" key="1">
    <citation type="journal article" date="2021" name="Sci. Rep.">
        <title>The genome of the diatom Chaetoceros tenuissimus carries an ancient integrated fragment of an extant virus.</title>
        <authorList>
            <person name="Hongo Y."/>
            <person name="Kimura K."/>
            <person name="Takaki Y."/>
            <person name="Yoshida Y."/>
            <person name="Baba S."/>
            <person name="Kobayashi G."/>
            <person name="Nagasaki K."/>
            <person name="Hano T."/>
            <person name="Tomaru Y."/>
        </authorList>
    </citation>
    <scope>NUCLEOTIDE SEQUENCE [LARGE SCALE GENOMIC DNA]</scope>
    <source>
        <strain evidence="3 4">NIES-3715</strain>
    </source>
</reference>
<evidence type="ECO:0000259" key="2">
    <source>
        <dbReference type="Pfam" id="PF17184"/>
    </source>
</evidence>
<dbReference type="Proteomes" id="UP001054902">
    <property type="component" value="Unassembled WGS sequence"/>
</dbReference>
<organism evidence="3 4">
    <name type="scientific">Chaetoceros tenuissimus</name>
    <dbReference type="NCBI Taxonomy" id="426638"/>
    <lineage>
        <taxon>Eukaryota</taxon>
        <taxon>Sar</taxon>
        <taxon>Stramenopiles</taxon>
        <taxon>Ochrophyta</taxon>
        <taxon>Bacillariophyta</taxon>
        <taxon>Coscinodiscophyceae</taxon>
        <taxon>Chaetocerotophycidae</taxon>
        <taxon>Chaetocerotales</taxon>
        <taxon>Chaetocerotaceae</taxon>
        <taxon>Chaetoceros</taxon>
    </lineage>
</organism>
<name>A0AAD3HBW7_9STRA</name>
<evidence type="ECO:0000313" key="4">
    <source>
        <dbReference type="Proteomes" id="UP001054902"/>
    </source>
</evidence>
<dbReference type="PANTHER" id="PTHR31811:SF0">
    <property type="entry name" value="TRNA A64-2'-O-RIBOSYLPHOSPHATE TRANSFERASE"/>
    <property type="match status" value="1"/>
</dbReference>
<dbReference type="Gene3D" id="3.90.190.10">
    <property type="entry name" value="Protein tyrosine phosphatase superfamily"/>
    <property type="match status" value="1"/>
</dbReference>
<proteinExistence type="predicted"/>
<feature type="domain" description="Rit1 DUSP-like" evidence="1">
    <location>
        <begin position="384"/>
        <end position="444"/>
    </location>
</feature>
<dbReference type="EMBL" id="BLLK01000060">
    <property type="protein sequence ID" value="GFH58112.1"/>
    <property type="molecule type" value="Genomic_DNA"/>
</dbReference>
<dbReference type="GO" id="GO:0043399">
    <property type="term" value="F:tRNA adenosine(64)-2'-O-ribosylphosphate transferase activity"/>
    <property type="evidence" value="ECO:0007669"/>
    <property type="project" value="InterPro"/>
</dbReference>
<keyword evidence="4" id="KW-1185">Reference proteome</keyword>
<dbReference type="AlphaFoldDB" id="A0AAD3HBW7"/>
<dbReference type="Pfam" id="PF17184">
    <property type="entry name" value="Rit1_C"/>
    <property type="match status" value="1"/>
</dbReference>
<accession>A0AAD3HBW7</accession>
<feature type="domain" description="Rit1 DUSP-like" evidence="1">
    <location>
        <begin position="500"/>
        <end position="566"/>
    </location>
</feature>
<dbReference type="Pfam" id="PF04179">
    <property type="entry name" value="Init_tRNA_PT"/>
    <property type="match status" value="2"/>
</dbReference>
<dbReference type="InterPro" id="IPR029021">
    <property type="entry name" value="Prot-tyrosine_phosphatase-like"/>
</dbReference>
<sequence length="582" mass="67313">MNSDVATRIRSILLDSSTFLNEVVSFFHEKSKGKYSIVSNDRCGAWYGFPYSTHNNVHFKSTDGHKNIYNFSLKRLHFDFLRTVAKASRKDGAVLVVDASKYKTYCDSFKATLPIWCAVMNKLILYYRSEVDANFNFEEHEEIELFTPPTTSEEEHMNMKGVIEDRFQNAVDAKVVLNPKEFIRNSPSKPLRCFWIVQNSNEDTLTKLNELSDEIDKAKSEYSCIVCVSCSDRDNGLTNDNYISGAGDDEESWAHGLTPYLLWKNIDHFSPYNEPYDAAREEEIMSTIRHIVNEAKSENEEYFRANHSRCKLYQPQAPFTSYFNTMTITNSNENNDKATISIGSRRSGRPNTAWKHFDAIVNVTTMEYEEFSSMNGIIPTGKFYIQLPVKEGKRDKTELEKWMSTALLFIVVHLKENRRVLIHCAQGMDRSVAICMAVLCLCCEFDRDDGSIVLKSWVKEVSYQNMYTYFQYENKIQEGDPCFTQVYKHSSIPSVLVKHLCSRDGKNIFFSYVQMIIDKNASHEKMMQSEMPFATKESLRQALLKIHEFRSSACPTRSTMQKLNRYFMSGEFELALRQSEKL</sequence>
<comment type="caution">
    <text evidence="3">The sequence shown here is derived from an EMBL/GenBank/DDBJ whole genome shotgun (WGS) entry which is preliminary data.</text>
</comment>
<evidence type="ECO:0000313" key="3">
    <source>
        <dbReference type="EMBL" id="GFH58112.1"/>
    </source>
</evidence>
<dbReference type="InterPro" id="IPR007306">
    <property type="entry name" value="Rit1"/>
</dbReference>
<evidence type="ECO:0000259" key="1">
    <source>
        <dbReference type="Pfam" id="PF04179"/>
    </source>
</evidence>
<dbReference type="GO" id="GO:0019988">
    <property type="term" value="P:charged-tRNA amino acid modification"/>
    <property type="evidence" value="ECO:0007669"/>
    <property type="project" value="InterPro"/>
</dbReference>
<dbReference type="SUPFAM" id="SSF52799">
    <property type="entry name" value="(Phosphotyrosine protein) phosphatases II"/>
    <property type="match status" value="1"/>
</dbReference>
<dbReference type="InterPro" id="IPR033421">
    <property type="entry name" value="Rit1_DUSP-like"/>
</dbReference>
<dbReference type="PANTHER" id="PTHR31811">
    <property type="entry name" value="TRNA A64-2'-O-RIBOSYLPHOSPHATE TRANSFERASE"/>
    <property type="match status" value="1"/>
</dbReference>
<dbReference type="GO" id="GO:0005737">
    <property type="term" value="C:cytoplasm"/>
    <property type="evidence" value="ECO:0007669"/>
    <property type="project" value="TreeGrafter"/>
</dbReference>
<dbReference type="InterPro" id="IPR033449">
    <property type="entry name" value="Rit1_N"/>
</dbReference>
<feature type="domain" description="Rit1 N-terminal" evidence="2">
    <location>
        <begin position="3"/>
        <end position="291"/>
    </location>
</feature>
<gene>
    <name evidence="3" type="ORF">CTEN210_14588</name>
</gene>